<keyword evidence="3" id="KW-1185">Reference proteome</keyword>
<reference evidence="2" key="1">
    <citation type="submission" date="2020-05" db="EMBL/GenBank/DDBJ databases">
        <title>The draft genome sequence of Maribacter sp. ANRC-HE7.</title>
        <authorList>
            <person name="Mu L."/>
        </authorList>
    </citation>
    <scope>NUCLEOTIDE SEQUENCE</scope>
    <source>
        <strain evidence="2">ANRC-HE7</strain>
    </source>
</reference>
<feature type="signal peptide" evidence="1">
    <location>
        <begin position="1"/>
        <end position="21"/>
    </location>
</feature>
<accession>A0ABR7UZ93</accession>
<proteinExistence type="predicted"/>
<dbReference type="RefSeq" id="WP_188243373.1">
    <property type="nucleotide sequence ID" value="NZ_JABTCF010000004.1"/>
</dbReference>
<feature type="chain" id="PRO_5045953048" evidence="1">
    <location>
        <begin position="22"/>
        <end position="288"/>
    </location>
</feature>
<protein>
    <submittedName>
        <fullName evidence="2">Retropepsin-like domain-containing protein</fullName>
    </submittedName>
</protein>
<keyword evidence="1" id="KW-0732">Signal</keyword>
<dbReference type="SUPFAM" id="SSF50630">
    <property type="entry name" value="Acid proteases"/>
    <property type="match status" value="1"/>
</dbReference>
<organism evidence="2 3">
    <name type="scientific">Maribacter aquimaris</name>
    <dbReference type="NCBI Taxonomy" id="2737171"/>
    <lineage>
        <taxon>Bacteria</taxon>
        <taxon>Pseudomonadati</taxon>
        <taxon>Bacteroidota</taxon>
        <taxon>Flavobacteriia</taxon>
        <taxon>Flavobacteriales</taxon>
        <taxon>Flavobacteriaceae</taxon>
        <taxon>Maribacter</taxon>
    </lineage>
</organism>
<gene>
    <name evidence="2" type="ORF">HPE56_08660</name>
</gene>
<comment type="caution">
    <text evidence="2">The sequence shown here is derived from an EMBL/GenBank/DDBJ whole genome shotgun (WGS) entry which is preliminary data.</text>
</comment>
<dbReference type="EMBL" id="JABTCF010000004">
    <property type="protein sequence ID" value="MBD0777863.1"/>
    <property type="molecule type" value="Genomic_DNA"/>
</dbReference>
<dbReference type="Proteomes" id="UP001166021">
    <property type="component" value="Unassembled WGS sequence"/>
</dbReference>
<evidence type="ECO:0000256" key="1">
    <source>
        <dbReference type="SAM" id="SignalP"/>
    </source>
</evidence>
<name>A0ABR7UZ93_9FLAO</name>
<evidence type="ECO:0000313" key="3">
    <source>
        <dbReference type="Proteomes" id="UP001166021"/>
    </source>
</evidence>
<dbReference type="PROSITE" id="PS51257">
    <property type="entry name" value="PROKAR_LIPOPROTEIN"/>
    <property type="match status" value="1"/>
</dbReference>
<dbReference type="InterPro" id="IPR021109">
    <property type="entry name" value="Peptidase_aspartic_dom_sf"/>
</dbReference>
<sequence length="288" mass="32284">MKNLKLLLFNLILLLSFSCSVTHYQKKGTVQPESFDSETEFTTVKTVMIIPSKINGVSKNFYFDTGAQYSIIQRDSIIGSSMTLDGASNRTVETGSEVVKSFKIGNVEFVGTVASNTDMVGLKEQIPNFGGIIGTPIINKANWLIDYPNKKLRISSKNLVDETFKTIEIKRKGGSPYTFITINGTEYKVVIDFGSSSEFSLPKESELAKQLIQQYVFEDNERERYSIGGLQTIKEKVGIVPLVKLGDLEFKNVSTKIGVQSQPRIGISFFKDYIIYIDNLENSYKIKK</sequence>
<dbReference type="Gene3D" id="2.40.70.10">
    <property type="entry name" value="Acid Proteases"/>
    <property type="match status" value="2"/>
</dbReference>
<evidence type="ECO:0000313" key="2">
    <source>
        <dbReference type="EMBL" id="MBD0777863.1"/>
    </source>
</evidence>